<dbReference type="SUPFAM" id="SSF81301">
    <property type="entry name" value="Nucleotidyltransferase"/>
    <property type="match status" value="1"/>
</dbReference>
<evidence type="ECO:0000313" key="3">
    <source>
        <dbReference type="EMBL" id="RAL51259.1"/>
    </source>
</evidence>
<dbReference type="GO" id="GO:0050265">
    <property type="term" value="F:RNA uridylyltransferase activity"/>
    <property type="evidence" value="ECO:0007669"/>
    <property type="project" value="TreeGrafter"/>
</dbReference>
<name>A0A328E3S3_9ASTE</name>
<feature type="domain" description="Poly(A) RNA polymerase mitochondrial-like central palm" evidence="2">
    <location>
        <begin position="9"/>
        <end position="145"/>
    </location>
</feature>
<dbReference type="EMBL" id="NQVE01000050">
    <property type="protein sequence ID" value="RAL51259.1"/>
    <property type="molecule type" value="Genomic_DNA"/>
</dbReference>
<feature type="compositionally biased region" description="Low complexity" evidence="1">
    <location>
        <begin position="358"/>
        <end position="368"/>
    </location>
</feature>
<reference evidence="3 4" key="1">
    <citation type="submission" date="2018-06" db="EMBL/GenBank/DDBJ databases">
        <title>The Genome of Cuscuta australis (Dodder) Provides Insight into the Evolution of Plant Parasitism.</title>
        <authorList>
            <person name="Liu H."/>
        </authorList>
    </citation>
    <scope>NUCLEOTIDE SEQUENCE [LARGE SCALE GENOMIC DNA]</scope>
    <source>
        <strain evidence="4">cv. Yunnan</strain>
        <tissue evidence="3">Vines</tissue>
    </source>
</reference>
<dbReference type="InterPro" id="IPR054708">
    <property type="entry name" value="MTPAP-like_central"/>
</dbReference>
<keyword evidence="4" id="KW-1185">Reference proteome</keyword>
<feature type="compositionally biased region" description="Low complexity" evidence="1">
    <location>
        <begin position="375"/>
        <end position="403"/>
    </location>
</feature>
<feature type="region of interest" description="Disordered" evidence="1">
    <location>
        <begin position="352"/>
        <end position="416"/>
    </location>
</feature>
<evidence type="ECO:0000259" key="2">
    <source>
        <dbReference type="Pfam" id="PF22600"/>
    </source>
</evidence>
<dbReference type="InterPro" id="IPR043519">
    <property type="entry name" value="NT_sf"/>
</dbReference>
<comment type="caution">
    <text evidence="3">The sequence shown here is derived from an EMBL/GenBank/DDBJ whole genome shotgun (WGS) entry which is preliminary data.</text>
</comment>
<protein>
    <recommendedName>
        <fullName evidence="2">Poly(A) RNA polymerase mitochondrial-like central palm domain-containing protein</fullName>
    </recommendedName>
</protein>
<accession>A0A328E3S3</accession>
<dbReference type="PANTHER" id="PTHR12271:SF123">
    <property type="entry name" value="PROTEIN HESO1"/>
    <property type="match status" value="1"/>
</dbReference>
<evidence type="ECO:0000256" key="1">
    <source>
        <dbReference type="SAM" id="MobiDB-lite"/>
    </source>
</evidence>
<dbReference type="Pfam" id="PF22600">
    <property type="entry name" value="MTPAP-like_central"/>
    <property type="match status" value="1"/>
</dbReference>
<dbReference type="Gene3D" id="3.30.460.10">
    <property type="entry name" value="Beta Polymerase, domain 2"/>
    <property type="match status" value="1"/>
</dbReference>
<proteinExistence type="predicted"/>
<dbReference type="SUPFAM" id="SSF81631">
    <property type="entry name" value="PAP/OAS1 substrate-binding domain"/>
    <property type="match status" value="1"/>
</dbReference>
<dbReference type="PANTHER" id="PTHR12271">
    <property type="entry name" value="POLY A POLYMERASE CID PAP -RELATED"/>
    <property type="match status" value="1"/>
</dbReference>
<organism evidence="3 4">
    <name type="scientific">Cuscuta australis</name>
    <dbReference type="NCBI Taxonomy" id="267555"/>
    <lineage>
        <taxon>Eukaryota</taxon>
        <taxon>Viridiplantae</taxon>
        <taxon>Streptophyta</taxon>
        <taxon>Embryophyta</taxon>
        <taxon>Tracheophyta</taxon>
        <taxon>Spermatophyta</taxon>
        <taxon>Magnoliopsida</taxon>
        <taxon>eudicotyledons</taxon>
        <taxon>Gunneridae</taxon>
        <taxon>Pentapetalae</taxon>
        <taxon>asterids</taxon>
        <taxon>lamiids</taxon>
        <taxon>Solanales</taxon>
        <taxon>Convolvulaceae</taxon>
        <taxon>Cuscuteae</taxon>
        <taxon>Cuscuta</taxon>
        <taxon>Cuscuta subgen. Grammica</taxon>
        <taxon>Cuscuta sect. Cleistogrammica</taxon>
    </lineage>
</organism>
<sequence length="636" mass="70631">MNENSPLEGTLHTILRLINPLEEDRSQRFQVIQGLRAIVQNIHSLKDATVEPYGSFVSDLFTKWGDIDVCVELGNACALTKKEKLTLLIDVLKELKSRGGYNRLKLISSARVPILMFRGKHNISCDLSINNIDGKIKSKLLYWISSIDGRFRDMVLLVKEWAKTHNINNSKCATLNSYSLCLLVIFHFQTCVPPILPPLKEIYPGNVMVDIKEARVEQKNMQELCSSNINRFIQDVSRAHNQSSLSALFTSFIAGLRDLSSRAAKQGINTYAGQWEDIEGNMRWLPNKYPLIIEDPFEQPMNAARVVSKKQLLRIAQTFNMTHDVLVSPNENPDLLMSTLVGSQVLKLCATTNATRAKQPQPTKTKQPQPKRNKQPQPTKTKQPQPTRNKQPQPIKTKQPQPTGNKQPHPQPKVSEAFGAPTQVRAHPVTQPGQEAFSSIHVRAQSVAQSGQAFGDPKDRAQSVAQSGQAFGAPQVRAQSVMQPGRAFGAHQVQAQHAMLPGQAFDAHQVQAQRVMQPGQAFGAHQVRAQPGHAFGALPQVWAQRGQVFGALPQVWVQPGQAFGAQQVRAHPVMQPGQAFGGHPHAWAHPAMQSRQAFGAPPQGWLQVLQPVMYPSDGQPQSMVRRPAKTPRLQWD</sequence>
<dbReference type="AlphaFoldDB" id="A0A328E3S3"/>
<dbReference type="Proteomes" id="UP000249390">
    <property type="component" value="Unassembled WGS sequence"/>
</dbReference>
<dbReference type="CDD" id="cd05402">
    <property type="entry name" value="NT_PAP_TUTase"/>
    <property type="match status" value="1"/>
</dbReference>
<evidence type="ECO:0000313" key="4">
    <source>
        <dbReference type="Proteomes" id="UP000249390"/>
    </source>
</evidence>
<dbReference type="GO" id="GO:0031123">
    <property type="term" value="P:RNA 3'-end processing"/>
    <property type="evidence" value="ECO:0007669"/>
    <property type="project" value="TreeGrafter"/>
</dbReference>
<dbReference type="Gene3D" id="1.10.1410.10">
    <property type="match status" value="1"/>
</dbReference>
<gene>
    <name evidence="3" type="ORF">DM860_010761</name>
</gene>
<feature type="region of interest" description="Disordered" evidence="1">
    <location>
        <begin position="616"/>
        <end position="636"/>
    </location>
</feature>